<dbReference type="Proteomes" id="UP001303046">
    <property type="component" value="Unassembled WGS sequence"/>
</dbReference>
<evidence type="ECO:0000313" key="1">
    <source>
        <dbReference type="EMBL" id="KAK6747693.1"/>
    </source>
</evidence>
<protein>
    <submittedName>
        <fullName evidence="1">Uncharacterized protein</fullName>
    </submittedName>
</protein>
<gene>
    <name evidence="1" type="primary">Necator_chrIV.g14013</name>
    <name evidence="1" type="ORF">RB195_000720</name>
</gene>
<name>A0ABR1DBX4_NECAM</name>
<organism evidence="1 2">
    <name type="scientific">Necator americanus</name>
    <name type="common">Human hookworm</name>
    <dbReference type="NCBI Taxonomy" id="51031"/>
    <lineage>
        <taxon>Eukaryota</taxon>
        <taxon>Metazoa</taxon>
        <taxon>Ecdysozoa</taxon>
        <taxon>Nematoda</taxon>
        <taxon>Chromadorea</taxon>
        <taxon>Rhabditida</taxon>
        <taxon>Rhabditina</taxon>
        <taxon>Rhabditomorpha</taxon>
        <taxon>Strongyloidea</taxon>
        <taxon>Ancylostomatidae</taxon>
        <taxon>Bunostominae</taxon>
        <taxon>Necator</taxon>
    </lineage>
</organism>
<sequence length="274" mass="31315">MAINLDSFEQFATRIGCLRTRRCSSTPLSIFVIYAPTSSYEEEKVEAFYMDLKKFYKIEDSFYKVIIELIRQRGAARAAGHDQELTPELESLCRETIKEDLKKRKADVLAEAAEAGQNLFDSIFHLPPYHLREDGHVIPNVFPSEVGHVIMSVKNRTLPGPDRIKPEHLKYLLPVVINTLVQEGHVGQRLCMESFMRRLGPESDIMSNVRFDRLSPFAVLSYVWEVASDSENSECRSYQSCLFAYVARGRNSAVRHPVTFTPLRGGKPLWRGLE</sequence>
<accession>A0ABR1DBX4</accession>
<reference evidence="1 2" key="1">
    <citation type="submission" date="2023-08" db="EMBL/GenBank/DDBJ databases">
        <title>A Necator americanus chromosomal reference genome.</title>
        <authorList>
            <person name="Ilik V."/>
            <person name="Petrzelkova K.J."/>
            <person name="Pardy F."/>
            <person name="Fuh T."/>
            <person name="Niatou-Singa F.S."/>
            <person name="Gouil Q."/>
            <person name="Baker L."/>
            <person name="Ritchie M.E."/>
            <person name="Jex A.R."/>
            <person name="Gazzola D."/>
            <person name="Li H."/>
            <person name="Toshio Fujiwara R."/>
            <person name="Zhan B."/>
            <person name="Aroian R.V."/>
            <person name="Pafco B."/>
            <person name="Schwarz E.M."/>
        </authorList>
    </citation>
    <scope>NUCLEOTIDE SEQUENCE [LARGE SCALE GENOMIC DNA]</scope>
    <source>
        <strain evidence="1 2">Aroian</strain>
        <tissue evidence="1">Whole animal</tissue>
    </source>
</reference>
<evidence type="ECO:0000313" key="2">
    <source>
        <dbReference type="Proteomes" id="UP001303046"/>
    </source>
</evidence>
<dbReference type="EMBL" id="JAVFWL010000004">
    <property type="protein sequence ID" value="KAK6747693.1"/>
    <property type="molecule type" value="Genomic_DNA"/>
</dbReference>
<proteinExistence type="predicted"/>
<keyword evidence="2" id="KW-1185">Reference proteome</keyword>
<comment type="caution">
    <text evidence="1">The sequence shown here is derived from an EMBL/GenBank/DDBJ whole genome shotgun (WGS) entry which is preliminary data.</text>
</comment>